<evidence type="ECO:0000313" key="2">
    <source>
        <dbReference type="Proteomes" id="UP000002204"/>
    </source>
</evidence>
<dbReference type="InterPro" id="IPR044918">
    <property type="entry name" value="DUF3349_helical"/>
</dbReference>
<reference evidence="1 2" key="2">
    <citation type="journal article" date="2006" name="Environ. Microbiol.">
        <title>Sequence analysis of three plasmids harboured in Rhodococcus erythropolis strain PR4.</title>
        <authorList>
            <person name="Sekine M."/>
            <person name="Tanikawa S."/>
            <person name="Omata S."/>
            <person name="Saito M."/>
            <person name="Fujisawa T."/>
            <person name="Tsukatani N."/>
            <person name="Tajima T."/>
            <person name="Sekigawa T."/>
            <person name="Kosugi H."/>
            <person name="Matsuo Y."/>
            <person name="Nishiko R."/>
            <person name="Imamura K."/>
            <person name="Ito M."/>
            <person name="Narita H."/>
            <person name="Tago S."/>
            <person name="Fujita N."/>
            <person name="Harayama S."/>
        </authorList>
    </citation>
    <scope>NUCLEOTIDE SEQUENCE [LARGE SCALE GENOMIC DNA]</scope>
    <source>
        <strain evidence="2">PR4 / NBRC 100887</strain>
        <plasmid evidence="1 2">pREL1</plasmid>
    </source>
</reference>
<reference evidence="2" key="1">
    <citation type="submission" date="2005-03" db="EMBL/GenBank/DDBJ databases">
        <title>Comparison of the complete genome sequences of Rhodococcus erythropolis PR4 and Rhodococcus opacus B4.</title>
        <authorList>
            <person name="Takarada H."/>
            <person name="Sekine M."/>
            <person name="Hosoyama A."/>
            <person name="Yamada R."/>
            <person name="Fujisawa T."/>
            <person name="Omata S."/>
            <person name="Shimizu A."/>
            <person name="Tsukatani N."/>
            <person name="Tanikawa S."/>
            <person name="Fujita N."/>
            <person name="Harayama S."/>
        </authorList>
    </citation>
    <scope>NUCLEOTIDE SEQUENCE [LARGE SCALE GENOMIC DNA]</scope>
    <source>
        <strain evidence="2">PR4 / NBRC 100887</strain>
        <plasmid evidence="2">pREL1</plasmid>
    </source>
</reference>
<organism evidence="1 2">
    <name type="scientific">Rhodococcus erythropolis (strain PR4 / NBRC 100887)</name>
    <dbReference type="NCBI Taxonomy" id="234621"/>
    <lineage>
        <taxon>Bacteria</taxon>
        <taxon>Bacillati</taxon>
        <taxon>Actinomycetota</taxon>
        <taxon>Actinomycetes</taxon>
        <taxon>Mycobacteriales</taxon>
        <taxon>Nocardiaceae</taxon>
        <taxon>Rhodococcus</taxon>
        <taxon>Rhodococcus erythropolis group</taxon>
    </lineage>
</organism>
<dbReference type="HOGENOM" id="CLU_140987_2_0_11"/>
<dbReference type="PATRIC" id="fig|234621.6.peg.285"/>
<dbReference type="Pfam" id="PF11829">
    <property type="entry name" value="DUF3349"/>
    <property type="match status" value="1"/>
</dbReference>
<dbReference type="AlphaFoldDB" id="Q3L9L3"/>
<sequence>MFIPAVVTAFVHWLRSGYPQDAPRYGHSPLLALMDQRLSPAQISEIVIALDGEPATEAIDIQVAITAVARRMPSPADLSAVCAAIEKSASREGAFPCCRTRGVPHVAN</sequence>
<dbReference type="InterPro" id="IPR021784">
    <property type="entry name" value="DUF3349"/>
</dbReference>
<dbReference type="Gene3D" id="1.10.150.430">
    <property type="entry name" value="DUF3349, helical bundle"/>
    <property type="match status" value="1"/>
</dbReference>
<protein>
    <recommendedName>
        <fullName evidence="3">DUF3349 domain-containing protein</fullName>
    </recommendedName>
</protein>
<dbReference type="Proteomes" id="UP000002204">
    <property type="component" value="Plasmid pREL1"/>
</dbReference>
<proteinExistence type="predicted"/>
<name>Q3L9L3_RHOE4</name>
<dbReference type="EMBL" id="AP008931">
    <property type="protein sequence ID" value="BAE46100.1"/>
    <property type="molecule type" value="Genomic_DNA"/>
</dbReference>
<evidence type="ECO:0008006" key="3">
    <source>
        <dbReference type="Google" id="ProtNLM"/>
    </source>
</evidence>
<geneLocation type="plasmid" evidence="1 2">
    <name>pREL1</name>
</geneLocation>
<gene>
    <name evidence="1" type="ordered locus">RER_pREL1-01570</name>
</gene>
<dbReference type="KEGG" id="rer:RER_pREL1-01570"/>
<evidence type="ECO:0000313" key="1">
    <source>
        <dbReference type="EMBL" id="BAE46100.1"/>
    </source>
</evidence>
<dbReference type="RefSeq" id="WP_003944646.1">
    <property type="nucleotide sequence ID" value="NC_007491.1"/>
</dbReference>
<accession>Q3L9L3</accession>
<keyword evidence="1" id="KW-0614">Plasmid</keyword>
<dbReference type="GeneID" id="93806470"/>